<dbReference type="GO" id="GO:0009699">
    <property type="term" value="P:phenylpropanoid biosynthetic process"/>
    <property type="evidence" value="ECO:0007669"/>
    <property type="project" value="UniProtKB-ARBA"/>
</dbReference>
<dbReference type="AlphaFoldDB" id="A0A2I4EDT6"/>
<dbReference type="Pfam" id="PF03018">
    <property type="entry name" value="Dirigent"/>
    <property type="match status" value="1"/>
</dbReference>
<dbReference type="RefSeq" id="XP_018817562.1">
    <property type="nucleotide sequence ID" value="XM_018962017.2"/>
</dbReference>
<dbReference type="Proteomes" id="UP000235220">
    <property type="component" value="Chromosome 5"/>
</dbReference>
<keyword evidence="3 4" id="KW-0964">Secreted</keyword>
<organism evidence="5 6">
    <name type="scientific">Juglans regia</name>
    <name type="common">English walnut</name>
    <dbReference type="NCBI Taxonomy" id="51240"/>
    <lineage>
        <taxon>Eukaryota</taxon>
        <taxon>Viridiplantae</taxon>
        <taxon>Streptophyta</taxon>
        <taxon>Embryophyta</taxon>
        <taxon>Tracheophyta</taxon>
        <taxon>Spermatophyta</taxon>
        <taxon>Magnoliopsida</taxon>
        <taxon>eudicotyledons</taxon>
        <taxon>Gunneridae</taxon>
        <taxon>Pentapetalae</taxon>
        <taxon>rosids</taxon>
        <taxon>fabids</taxon>
        <taxon>Fagales</taxon>
        <taxon>Juglandaceae</taxon>
        <taxon>Juglans</taxon>
    </lineage>
</organism>
<keyword evidence="4" id="KW-0052">Apoplast</keyword>
<dbReference type="PANTHER" id="PTHR21495">
    <property type="entry name" value="NUCLEOPORIN-RELATED"/>
    <property type="match status" value="1"/>
</dbReference>
<evidence type="ECO:0000256" key="4">
    <source>
        <dbReference type="RuleBase" id="RU363099"/>
    </source>
</evidence>
<comment type="function">
    <text evidence="4">Dirigent proteins impart stereoselectivity on the phenoxy radical-coupling reaction, yielding optically active lignans from two molecules of coniferyl alcohol in the biosynthesis of lignans, flavonolignans, and alkaloids and thus plays a central role in plant secondary metabolism.</text>
</comment>
<dbReference type="InterPro" id="IPR004265">
    <property type="entry name" value="Dirigent"/>
</dbReference>
<protein>
    <recommendedName>
        <fullName evidence="4">Dirigent protein</fullName>
    </recommendedName>
</protein>
<name>A0A2I4EDT6_JUGRE</name>
<evidence type="ECO:0000313" key="5">
    <source>
        <dbReference type="Proteomes" id="UP000235220"/>
    </source>
</evidence>
<feature type="signal peptide" evidence="4">
    <location>
        <begin position="1"/>
        <end position="21"/>
    </location>
</feature>
<comment type="similarity">
    <text evidence="1 4">Belongs to the plant dirigent protein family.</text>
</comment>
<accession>A0A2I4EDT6</accession>
<dbReference type="STRING" id="51240.A0A2I4EDT6"/>
<evidence type="ECO:0000256" key="2">
    <source>
        <dbReference type="ARBA" id="ARBA00011738"/>
    </source>
</evidence>
<keyword evidence="5" id="KW-1185">Reference proteome</keyword>
<sequence length="224" mass="24497">MACFLIILITLCSALLNTISGAFIEESREAVAIKRDGKTTHLHFYFHDILSGKNPSAIKIAGPSQSTIFNFGNTMMIDDALTEGSALESKLVGRAQGFYALAAQNEIAMLMVMNFAFVEGEYKGSTLSILGRNPVGNDVREMPVVGGSGVFRQVHGYALAHTVLFDSNTGDATVEYNVYVSHFQPDASLARHGMKPGQHALFFVLFIYLFFVFGLNNSFTSKYV</sequence>
<dbReference type="GeneID" id="108988688"/>
<proteinExistence type="inferred from homology"/>
<gene>
    <name evidence="6" type="primary">LOC108988688</name>
</gene>
<comment type="subcellular location">
    <subcellularLocation>
        <location evidence="4">Secreted</location>
        <location evidence="4">Extracellular space</location>
        <location evidence="4">Apoplast</location>
    </subcellularLocation>
</comment>
<keyword evidence="4" id="KW-0732">Signal</keyword>
<comment type="subunit">
    <text evidence="2 4">Homodimer.</text>
</comment>
<evidence type="ECO:0000256" key="1">
    <source>
        <dbReference type="ARBA" id="ARBA00010746"/>
    </source>
</evidence>
<dbReference type="Gene3D" id="2.40.480.10">
    <property type="entry name" value="Allene oxide cyclase-like"/>
    <property type="match status" value="1"/>
</dbReference>
<evidence type="ECO:0000256" key="3">
    <source>
        <dbReference type="ARBA" id="ARBA00022525"/>
    </source>
</evidence>
<dbReference type="Gramene" id="Jr05_00910_p1">
    <property type="protein sequence ID" value="cds.Jr05_00910_p1"/>
    <property type="gene ID" value="Jr05_00910"/>
</dbReference>
<dbReference type="GO" id="GO:0048046">
    <property type="term" value="C:apoplast"/>
    <property type="evidence" value="ECO:0007669"/>
    <property type="project" value="UniProtKB-SubCell"/>
</dbReference>
<dbReference type="InterPro" id="IPR044859">
    <property type="entry name" value="Allene_oxi_cyc_Dirigent"/>
</dbReference>
<evidence type="ECO:0000313" key="6">
    <source>
        <dbReference type="RefSeq" id="XP_018817562.1"/>
    </source>
</evidence>
<feature type="chain" id="PRO_5043056794" description="Dirigent protein" evidence="4">
    <location>
        <begin position="22"/>
        <end position="224"/>
    </location>
</feature>
<dbReference type="KEGG" id="jre:108988688"/>
<dbReference type="OrthoDB" id="1864232at2759"/>
<reference evidence="6" key="1">
    <citation type="submission" date="2025-08" db="UniProtKB">
        <authorList>
            <consortium name="RefSeq"/>
        </authorList>
    </citation>
    <scope>IDENTIFICATION</scope>
    <source>
        <tissue evidence="6">Leaves</tissue>
    </source>
</reference>